<dbReference type="CDD" id="cd00383">
    <property type="entry name" value="trans_reg_C"/>
    <property type="match status" value="1"/>
</dbReference>
<comment type="caution">
    <text evidence="12">The sequence shown here is derived from an EMBL/GenBank/DDBJ whole genome shotgun (WGS) entry which is preliminary data.</text>
</comment>
<dbReference type="PROSITE" id="PS51755">
    <property type="entry name" value="OMPR_PHOB"/>
    <property type="match status" value="1"/>
</dbReference>
<feature type="domain" description="Response regulatory" evidence="10">
    <location>
        <begin position="8"/>
        <end position="122"/>
    </location>
</feature>
<evidence type="ECO:0000256" key="4">
    <source>
        <dbReference type="ARBA" id="ARBA00023015"/>
    </source>
</evidence>
<evidence type="ECO:0000313" key="13">
    <source>
        <dbReference type="Proteomes" id="UP000886803"/>
    </source>
</evidence>
<keyword evidence="3" id="KW-0902">Two-component regulatory system</keyword>
<evidence type="ECO:0000259" key="11">
    <source>
        <dbReference type="PROSITE" id="PS51755"/>
    </source>
</evidence>
<comment type="function">
    <text evidence="7">May play the central regulatory role in sporulation. It may be an element of the effector pathway responsible for the activation of sporulation genes in response to nutritional stress. Spo0A may act in concert with spo0H (a sigma factor) to control the expression of some genes that are critical to the sporulation process.</text>
</comment>
<dbReference type="GO" id="GO:0005829">
    <property type="term" value="C:cytosol"/>
    <property type="evidence" value="ECO:0007669"/>
    <property type="project" value="TreeGrafter"/>
</dbReference>
<dbReference type="CDD" id="cd17574">
    <property type="entry name" value="REC_OmpR"/>
    <property type="match status" value="1"/>
</dbReference>
<dbReference type="EMBL" id="DWYG01000153">
    <property type="protein sequence ID" value="HJB42638.1"/>
    <property type="molecule type" value="Genomic_DNA"/>
</dbReference>
<dbReference type="GO" id="GO:0000156">
    <property type="term" value="F:phosphorelay response regulator activity"/>
    <property type="evidence" value="ECO:0007669"/>
    <property type="project" value="TreeGrafter"/>
</dbReference>
<dbReference type="InterPro" id="IPR016032">
    <property type="entry name" value="Sig_transdc_resp-reg_C-effctor"/>
</dbReference>
<dbReference type="InterPro" id="IPR001789">
    <property type="entry name" value="Sig_transdc_resp-reg_receiver"/>
</dbReference>
<dbReference type="SMART" id="SM00448">
    <property type="entry name" value="REC"/>
    <property type="match status" value="1"/>
</dbReference>
<feature type="modified residue" description="4-aspartylphosphate" evidence="8">
    <location>
        <position position="58"/>
    </location>
</feature>
<feature type="DNA-binding region" description="OmpR/PhoB-type" evidence="9">
    <location>
        <begin position="135"/>
        <end position="235"/>
    </location>
</feature>
<dbReference type="GO" id="GO:0000976">
    <property type="term" value="F:transcription cis-regulatory region binding"/>
    <property type="evidence" value="ECO:0007669"/>
    <property type="project" value="TreeGrafter"/>
</dbReference>
<dbReference type="Proteomes" id="UP000886803">
    <property type="component" value="Unassembled WGS sequence"/>
</dbReference>
<keyword evidence="4" id="KW-0805">Transcription regulation</keyword>
<evidence type="ECO:0000259" key="10">
    <source>
        <dbReference type="PROSITE" id="PS50110"/>
    </source>
</evidence>
<dbReference type="Gene3D" id="6.10.250.690">
    <property type="match status" value="1"/>
</dbReference>
<evidence type="ECO:0000256" key="7">
    <source>
        <dbReference type="ARBA" id="ARBA00024867"/>
    </source>
</evidence>
<gene>
    <name evidence="12" type="ORF">H9945_09085</name>
</gene>
<evidence type="ECO:0000256" key="8">
    <source>
        <dbReference type="PROSITE-ProRule" id="PRU00169"/>
    </source>
</evidence>
<dbReference type="PANTHER" id="PTHR48111">
    <property type="entry name" value="REGULATOR OF RPOS"/>
    <property type="match status" value="1"/>
</dbReference>
<dbReference type="SUPFAM" id="SSF52172">
    <property type="entry name" value="CheY-like"/>
    <property type="match status" value="1"/>
</dbReference>
<evidence type="ECO:0000256" key="3">
    <source>
        <dbReference type="ARBA" id="ARBA00023012"/>
    </source>
</evidence>
<evidence type="ECO:0000256" key="9">
    <source>
        <dbReference type="PROSITE-ProRule" id="PRU01091"/>
    </source>
</evidence>
<dbReference type="GO" id="GO:0032993">
    <property type="term" value="C:protein-DNA complex"/>
    <property type="evidence" value="ECO:0007669"/>
    <property type="project" value="TreeGrafter"/>
</dbReference>
<dbReference type="Gene3D" id="1.10.10.10">
    <property type="entry name" value="Winged helix-like DNA-binding domain superfamily/Winged helix DNA-binding domain"/>
    <property type="match status" value="1"/>
</dbReference>
<reference evidence="12" key="1">
    <citation type="journal article" date="2021" name="PeerJ">
        <title>Extensive microbial diversity within the chicken gut microbiome revealed by metagenomics and culture.</title>
        <authorList>
            <person name="Gilroy R."/>
            <person name="Ravi A."/>
            <person name="Getino M."/>
            <person name="Pursley I."/>
            <person name="Horton D.L."/>
            <person name="Alikhan N.F."/>
            <person name="Baker D."/>
            <person name="Gharbi K."/>
            <person name="Hall N."/>
            <person name="Watson M."/>
            <person name="Adriaenssens E.M."/>
            <person name="Foster-Nyarko E."/>
            <person name="Jarju S."/>
            <person name="Secka A."/>
            <person name="Antonio M."/>
            <person name="Oren A."/>
            <person name="Chaudhuri R.R."/>
            <person name="La Ragione R."/>
            <person name="Hildebrand F."/>
            <person name="Pallen M.J."/>
        </authorList>
    </citation>
    <scope>NUCLEOTIDE SEQUENCE</scope>
    <source>
        <strain evidence="12">ChiBcec8-13705</strain>
    </source>
</reference>
<dbReference type="Pfam" id="PF00072">
    <property type="entry name" value="Response_reg"/>
    <property type="match status" value="1"/>
</dbReference>
<evidence type="ECO:0000256" key="6">
    <source>
        <dbReference type="ARBA" id="ARBA00023163"/>
    </source>
</evidence>
<name>A0A9D2M976_9FIRM</name>
<reference evidence="12" key="2">
    <citation type="submission" date="2021-04" db="EMBL/GenBank/DDBJ databases">
        <authorList>
            <person name="Gilroy R."/>
        </authorList>
    </citation>
    <scope>NUCLEOTIDE SEQUENCE</scope>
    <source>
        <strain evidence="12">ChiBcec8-13705</strain>
    </source>
</reference>
<proteinExistence type="predicted"/>
<dbReference type="Pfam" id="PF00486">
    <property type="entry name" value="Trans_reg_C"/>
    <property type="match status" value="1"/>
</dbReference>
<evidence type="ECO:0000313" key="12">
    <source>
        <dbReference type="EMBL" id="HJB42638.1"/>
    </source>
</evidence>
<evidence type="ECO:0000256" key="2">
    <source>
        <dbReference type="ARBA" id="ARBA00022553"/>
    </source>
</evidence>
<dbReference type="InterPro" id="IPR036388">
    <property type="entry name" value="WH-like_DNA-bd_sf"/>
</dbReference>
<sequence>MTRIQEADILLIDDNPDLLTLVSQALSNAGFANLRTAQTCAAARRAFAARAPQLMILDINLPDGDGFTLFRELNAGGEVPVLFLSARDADADRLFGLGLGADDYLTKPFLTQELLLRVQLILRRAYRAELQGAASGALRLGGRRVDLRDATVTLPGGNTLPLTGTERTLLQKLAANRGHIVSFDALCQAVWQCDYYGCENTLGVHIRHLREKIEPEPGRPQYLLTARGLGYKLLAEEER</sequence>
<dbReference type="SUPFAM" id="SSF46894">
    <property type="entry name" value="C-terminal effector domain of the bipartite response regulators"/>
    <property type="match status" value="1"/>
</dbReference>
<feature type="domain" description="OmpR/PhoB-type" evidence="11">
    <location>
        <begin position="135"/>
        <end position="235"/>
    </location>
</feature>
<evidence type="ECO:0000256" key="5">
    <source>
        <dbReference type="ARBA" id="ARBA00023125"/>
    </source>
</evidence>
<dbReference type="SMART" id="SM00862">
    <property type="entry name" value="Trans_reg_C"/>
    <property type="match status" value="1"/>
</dbReference>
<dbReference type="InterPro" id="IPR011006">
    <property type="entry name" value="CheY-like_superfamily"/>
</dbReference>
<protein>
    <recommendedName>
        <fullName evidence="1">Stage 0 sporulation protein A homolog</fullName>
    </recommendedName>
</protein>
<dbReference type="InterPro" id="IPR001867">
    <property type="entry name" value="OmpR/PhoB-type_DNA-bd"/>
</dbReference>
<dbReference type="GO" id="GO:0006355">
    <property type="term" value="P:regulation of DNA-templated transcription"/>
    <property type="evidence" value="ECO:0007669"/>
    <property type="project" value="InterPro"/>
</dbReference>
<dbReference type="Gene3D" id="3.40.50.2300">
    <property type="match status" value="1"/>
</dbReference>
<dbReference type="InterPro" id="IPR039420">
    <property type="entry name" value="WalR-like"/>
</dbReference>
<dbReference type="PROSITE" id="PS50110">
    <property type="entry name" value="RESPONSE_REGULATORY"/>
    <property type="match status" value="1"/>
</dbReference>
<dbReference type="PANTHER" id="PTHR48111:SF1">
    <property type="entry name" value="TWO-COMPONENT RESPONSE REGULATOR ORR33"/>
    <property type="match status" value="1"/>
</dbReference>
<accession>A0A9D2M976</accession>
<keyword evidence="2 8" id="KW-0597">Phosphoprotein</keyword>
<keyword evidence="6" id="KW-0804">Transcription</keyword>
<dbReference type="AlphaFoldDB" id="A0A9D2M976"/>
<evidence type="ECO:0000256" key="1">
    <source>
        <dbReference type="ARBA" id="ARBA00018672"/>
    </source>
</evidence>
<organism evidence="12 13">
    <name type="scientific">Candidatus Gemmiger avicola</name>
    <dbReference type="NCBI Taxonomy" id="2838605"/>
    <lineage>
        <taxon>Bacteria</taxon>
        <taxon>Bacillati</taxon>
        <taxon>Bacillota</taxon>
        <taxon>Clostridia</taxon>
        <taxon>Eubacteriales</taxon>
        <taxon>Gemmiger</taxon>
    </lineage>
</organism>
<keyword evidence="5 9" id="KW-0238">DNA-binding</keyword>